<feature type="non-terminal residue" evidence="2">
    <location>
        <position position="1"/>
    </location>
</feature>
<reference evidence="2" key="1">
    <citation type="journal article" date="2015" name="Sci. Rep.">
        <title>Tissue- and time-dependent transcription in Ixodes ricinus salivary glands and midguts when blood feeding on the vertebrate host.</title>
        <authorList>
            <person name="Kotsyfakis M."/>
            <person name="Schwarz A."/>
            <person name="Erhart J."/>
            <person name="Ribeiro J.M."/>
        </authorList>
    </citation>
    <scope>NUCLEOTIDE SEQUENCE</scope>
    <source>
        <tissue evidence="2">Salivary gland and midgut</tissue>
    </source>
</reference>
<feature type="domain" description="Transposable element P transposase-like RNase H C-terminal" evidence="1">
    <location>
        <begin position="5"/>
        <end position="39"/>
    </location>
</feature>
<dbReference type="InterPro" id="IPR048367">
    <property type="entry name" value="TNP-like_RNaseH_C"/>
</dbReference>
<feature type="non-terminal residue" evidence="2">
    <location>
        <position position="81"/>
    </location>
</feature>
<accession>V5HGJ5</accession>
<dbReference type="AlphaFoldDB" id="V5HGJ5"/>
<dbReference type="Pfam" id="PF21789">
    <property type="entry name" value="TNP-like_RNaseH_C"/>
    <property type="match status" value="1"/>
</dbReference>
<dbReference type="EMBL" id="GANP01010116">
    <property type="protein sequence ID" value="JAB74352.1"/>
    <property type="molecule type" value="mRNA"/>
</dbReference>
<name>V5HGJ5_IXORI</name>
<evidence type="ECO:0000259" key="1">
    <source>
        <dbReference type="Pfam" id="PF21789"/>
    </source>
</evidence>
<protein>
    <recommendedName>
        <fullName evidence="1">Transposable element P transposase-like RNase H C-terminal domain-containing protein</fullName>
    </recommendedName>
</protein>
<sequence length="81" mass="8659">YLLTHKLSQDHAENFFGSLRGRGGYNNNPTAAQFMAAYKRLLVQTEVTSSSSGSCSKDIVSILSTTAVIAQVDAASTLTDM</sequence>
<dbReference type="PANTHER" id="PTHR47577:SF2">
    <property type="entry name" value="THAP DOMAIN CONTAINING 9"/>
    <property type="match status" value="1"/>
</dbReference>
<organism evidence="2">
    <name type="scientific">Ixodes ricinus</name>
    <name type="common">Common tick</name>
    <name type="synonym">Acarus ricinus</name>
    <dbReference type="NCBI Taxonomy" id="34613"/>
    <lineage>
        <taxon>Eukaryota</taxon>
        <taxon>Metazoa</taxon>
        <taxon>Ecdysozoa</taxon>
        <taxon>Arthropoda</taxon>
        <taxon>Chelicerata</taxon>
        <taxon>Arachnida</taxon>
        <taxon>Acari</taxon>
        <taxon>Parasitiformes</taxon>
        <taxon>Ixodida</taxon>
        <taxon>Ixodoidea</taxon>
        <taxon>Ixodidae</taxon>
        <taxon>Ixodinae</taxon>
        <taxon>Ixodes</taxon>
    </lineage>
</organism>
<proteinExistence type="evidence at transcript level"/>
<evidence type="ECO:0000313" key="2">
    <source>
        <dbReference type="EMBL" id="JAB74352.1"/>
    </source>
</evidence>
<dbReference type="PANTHER" id="PTHR47577">
    <property type="entry name" value="THAP DOMAIN-CONTAINING PROTEIN 6"/>
    <property type="match status" value="1"/>
</dbReference>